<organism evidence="1 2">
    <name type="scientific">Aquilegia coerulea</name>
    <name type="common">Rocky mountain columbine</name>
    <dbReference type="NCBI Taxonomy" id="218851"/>
    <lineage>
        <taxon>Eukaryota</taxon>
        <taxon>Viridiplantae</taxon>
        <taxon>Streptophyta</taxon>
        <taxon>Embryophyta</taxon>
        <taxon>Tracheophyta</taxon>
        <taxon>Spermatophyta</taxon>
        <taxon>Magnoliopsida</taxon>
        <taxon>Ranunculales</taxon>
        <taxon>Ranunculaceae</taxon>
        <taxon>Thalictroideae</taxon>
        <taxon>Aquilegia</taxon>
    </lineage>
</organism>
<evidence type="ECO:0000313" key="1">
    <source>
        <dbReference type="EMBL" id="PIA24901.1"/>
    </source>
</evidence>
<evidence type="ECO:0000313" key="2">
    <source>
        <dbReference type="Proteomes" id="UP000230069"/>
    </source>
</evidence>
<sequence>MILCRGFWNNGRGTVKGYGHGVSKTILQLQLLVKRNLVKSICLAWSFNAKWIIWSSKWLKIEANAGSFRNN</sequence>
<dbReference type="InParanoid" id="A0A2G5C0X4"/>
<dbReference type="Proteomes" id="UP000230069">
    <property type="component" value="Unassembled WGS sequence"/>
</dbReference>
<reference evidence="1 2" key="1">
    <citation type="submission" date="2017-09" db="EMBL/GenBank/DDBJ databases">
        <title>WGS assembly of Aquilegia coerulea Goldsmith.</title>
        <authorList>
            <person name="Hodges S."/>
            <person name="Kramer E."/>
            <person name="Nordborg M."/>
            <person name="Tomkins J."/>
            <person name="Borevitz J."/>
            <person name="Derieg N."/>
            <person name="Yan J."/>
            <person name="Mihaltcheva S."/>
            <person name="Hayes R.D."/>
            <person name="Rokhsar D."/>
        </authorList>
    </citation>
    <scope>NUCLEOTIDE SEQUENCE [LARGE SCALE GENOMIC DNA]</scope>
    <source>
        <strain evidence="2">cv. Goldsmith</strain>
    </source>
</reference>
<name>A0A2G5C0X4_AQUCA</name>
<proteinExistence type="predicted"/>
<keyword evidence="2" id="KW-1185">Reference proteome</keyword>
<protein>
    <submittedName>
        <fullName evidence="1">Uncharacterized protein</fullName>
    </submittedName>
</protein>
<gene>
    <name evidence="1" type="ORF">AQUCO_14900002v1</name>
</gene>
<dbReference type="EMBL" id="KZ305157">
    <property type="protein sequence ID" value="PIA24901.1"/>
    <property type="molecule type" value="Genomic_DNA"/>
</dbReference>
<accession>A0A2G5C0X4</accession>
<dbReference type="AlphaFoldDB" id="A0A2G5C0X4"/>